<reference evidence="6" key="1">
    <citation type="journal article" date="2014" name="Front. Microbiol.">
        <title>High frequency of phylogenetically diverse reductive dehalogenase-homologous genes in deep subseafloor sedimentary metagenomes.</title>
        <authorList>
            <person name="Kawai M."/>
            <person name="Futagami T."/>
            <person name="Toyoda A."/>
            <person name="Takaki Y."/>
            <person name="Nishi S."/>
            <person name="Hori S."/>
            <person name="Arai W."/>
            <person name="Tsubouchi T."/>
            <person name="Morono Y."/>
            <person name="Uchiyama I."/>
            <person name="Ito T."/>
            <person name="Fujiyama A."/>
            <person name="Inagaki F."/>
            <person name="Takami H."/>
        </authorList>
    </citation>
    <scope>NUCLEOTIDE SEQUENCE</scope>
    <source>
        <strain evidence="6">Expedition CK06-06</strain>
    </source>
</reference>
<evidence type="ECO:0000256" key="1">
    <source>
        <dbReference type="ARBA" id="ARBA00022741"/>
    </source>
</evidence>
<protein>
    <recommendedName>
        <fullName evidence="5">UvrD-like helicase C-terminal domain-containing protein</fullName>
    </recommendedName>
</protein>
<evidence type="ECO:0000259" key="5">
    <source>
        <dbReference type="Pfam" id="PF13361"/>
    </source>
</evidence>
<dbReference type="InterPro" id="IPR027417">
    <property type="entry name" value="P-loop_NTPase"/>
</dbReference>
<feature type="domain" description="UvrD-like helicase C-terminal" evidence="5">
    <location>
        <begin position="47"/>
        <end position="117"/>
    </location>
</feature>
<evidence type="ECO:0000313" key="6">
    <source>
        <dbReference type="EMBL" id="GAH04162.1"/>
    </source>
</evidence>
<dbReference type="AlphaFoldDB" id="X1C9P7"/>
<dbReference type="GO" id="GO:0016787">
    <property type="term" value="F:hydrolase activity"/>
    <property type="evidence" value="ECO:0007669"/>
    <property type="project" value="UniProtKB-KW"/>
</dbReference>
<comment type="caution">
    <text evidence="6">The sequence shown here is derived from an EMBL/GenBank/DDBJ whole genome shotgun (WGS) entry which is preliminary data.</text>
</comment>
<dbReference type="GO" id="GO:0004386">
    <property type="term" value="F:helicase activity"/>
    <property type="evidence" value="ECO:0007669"/>
    <property type="project" value="UniProtKB-KW"/>
</dbReference>
<feature type="non-terminal residue" evidence="6">
    <location>
        <position position="1"/>
    </location>
</feature>
<dbReference type="Gene3D" id="3.40.50.300">
    <property type="entry name" value="P-loop containing nucleotide triphosphate hydrolases"/>
    <property type="match status" value="1"/>
</dbReference>
<accession>X1C9P7</accession>
<keyword evidence="2" id="KW-0378">Hydrolase</keyword>
<dbReference type="EMBL" id="BART01024451">
    <property type="protein sequence ID" value="GAH04162.1"/>
    <property type="molecule type" value="Genomic_DNA"/>
</dbReference>
<dbReference type="SUPFAM" id="SSF52540">
    <property type="entry name" value="P-loop containing nucleoside triphosphate hydrolases"/>
    <property type="match status" value="1"/>
</dbReference>
<evidence type="ECO:0000256" key="4">
    <source>
        <dbReference type="ARBA" id="ARBA00022840"/>
    </source>
</evidence>
<keyword evidence="1" id="KW-0547">Nucleotide-binding</keyword>
<dbReference type="GO" id="GO:0005524">
    <property type="term" value="F:ATP binding"/>
    <property type="evidence" value="ECO:0007669"/>
    <property type="project" value="UniProtKB-KW"/>
</dbReference>
<gene>
    <name evidence="6" type="ORF">S01H4_44157</name>
</gene>
<keyword evidence="4" id="KW-0067">ATP-binding</keyword>
<evidence type="ECO:0000256" key="3">
    <source>
        <dbReference type="ARBA" id="ARBA00022806"/>
    </source>
</evidence>
<dbReference type="Pfam" id="PF13361">
    <property type="entry name" value="UvrD_C"/>
    <property type="match status" value="1"/>
</dbReference>
<dbReference type="InterPro" id="IPR014017">
    <property type="entry name" value="DNA_helicase_UvrD-like_C"/>
</dbReference>
<proteinExistence type="predicted"/>
<organism evidence="6">
    <name type="scientific">marine sediment metagenome</name>
    <dbReference type="NCBI Taxonomy" id="412755"/>
    <lineage>
        <taxon>unclassified sequences</taxon>
        <taxon>metagenomes</taxon>
        <taxon>ecological metagenomes</taxon>
    </lineage>
</organism>
<keyword evidence="3" id="KW-0347">Helicase</keyword>
<sequence>KDFIERHLKVIEVIREPDLDDTGRQILDNLLADQSAAIVMHFYPSEEEEEPEVEDSEPTILLSSFEGCKGLSAGHVFIVGLNDGIMPRIDENDEIDDIEISKLIVAMTRTRKQLNMLSNRWNYAPKGKAFQPSTFIDFMPEESLLDGGYLKSDDVEGFIELIWGKQTEAAI</sequence>
<name>X1C9P7_9ZZZZ</name>
<evidence type="ECO:0000256" key="2">
    <source>
        <dbReference type="ARBA" id="ARBA00022801"/>
    </source>
</evidence>